<evidence type="ECO:0000256" key="1">
    <source>
        <dbReference type="ARBA" id="ARBA00001968"/>
    </source>
</evidence>
<comment type="cofactor">
    <cofactor evidence="1">
        <name>a divalent metal cation</name>
        <dbReference type="ChEBI" id="CHEBI:60240"/>
    </cofactor>
</comment>
<dbReference type="GO" id="GO:0004518">
    <property type="term" value="F:nuclease activity"/>
    <property type="evidence" value="ECO:0007669"/>
    <property type="project" value="UniProtKB-KW"/>
</dbReference>
<keyword evidence="7" id="KW-0539">Nucleus</keyword>
<feature type="non-terminal residue" evidence="10">
    <location>
        <position position="1"/>
    </location>
</feature>
<reference evidence="10" key="1">
    <citation type="submission" date="2014-07" db="EMBL/GenBank/DDBJ databases">
        <title>Identification of a novel salt tolerance gene in wild soybean by whole-genome sequencing.</title>
        <authorList>
            <person name="Lam H.-M."/>
            <person name="Qi X."/>
            <person name="Li M.-W."/>
            <person name="Liu X."/>
            <person name="Xie M."/>
            <person name="Ni M."/>
            <person name="Xu X."/>
        </authorList>
    </citation>
    <scope>NUCLEOTIDE SEQUENCE [LARGE SCALE GENOMIC DNA]</scope>
    <source>
        <tissue evidence="10">Root</tissue>
    </source>
</reference>
<dbReference type="GO" id="GO:0046872">
    <property type="term" value="F:metal ion binding"/>
    <property type="evidence" value="ECO:0007669"/>
    <property type="project" value="UniProtKB-KW"/>
</dbReference>
<keyword evidence="5" id="KW-0479">Metal-binding</keyword>
<feature type="non-terminal residue" evidence="10">
    <location>
        <position position="270"/>
    </location>
</feature>
<dbReference type="InterPro" id="IPR027806">
    <property type="entry name" value="HARBI1_dom"/>
</dbReference>
<dbReference type="EMBL" id="KN660776">
    <property type="protein sequence ID" value="KHN15618.1"/>
    <property type="molecule type" value="Genomic_DNA"/>
</dbReference>
<organism evidence="10">
    <name type="scientific">Glycine soja</name>
    <name type="common">Wild soybean</name>
    <dbReference type="NCBI Taxonomy" id="3848"/>
    <lineage>
        <taxon>Eukaryota</taxon>
        <taxon>Viridiplantae</taxon>
        <taxon>Streptophyta</taxon>
        <taxon>Embryophyta</taxon>
        <taxon>Tracheophyta</taxon>
        <taxon>Spermatophyta</taxon>
        <taxon>Magnoliopsida</taxon>
        <taxon>eudicotyledons</taxon>
        <taxon>Gunneridae</taxon>
        <taxon>Pentapetalae</taxon>
        <taxon>rosids</taxon>
        <taxon>fabids</taxon>
        <taxon>Fabales</taxon>
        <taxon>Fabaceae</taxon>
        <taxon>Papilionoideae</taxon>
        <taxon>50 kb inversion clade</taxon>
        <taxon>NPAAA clade</taxon>
        <taxon>indigoferoid/millettioid clade</taxon>
        <taxon>Phaseoleae</taxon>
        <taxon>Glycine</taxon>
        <taxon>Glycine subgen. Soja</taxon>
    </lineage>
</organism>
<dbReference type="GO" id="GO:0005634">
    <property type="term" value="C:nucleus"/>
    <property type="evidence" value="ECO:0007669"/>
    <property type="project" value="UniProtKB-SubCell"/>
</dbReference>
<dbReference type="Pfam" id="PF13359">
    <property type="entry name" value="DDE_Tnp_4"/>
    <property type="match status" value="1"/>
</dbReference>
<dbReference type="Proteomes" id="UP000053555">
    <property type="component" value="Unassembled WGS sequence"/>
</dbReference>
<sequence>YHNNYFVKEPTHNWELERRGFLNRLYRGTEKDCIEQLRLSKNAFFNLCRILQERGGLVRTRNVPTPKAIVMFLHILAHNLKYRVVQFSYCRSKETISRQFNDVLRVVMKMSKDYLNFQPCALEGAEVNKWGWFERCIGALDEAHIPITVSPYERPIYCNRKGDGSTNVLAACGLDLRFIYVLPRWEGSAGDSRVLRDTLRRQNKLEIPTGKYFLVDAGYTNGPRFLTPYRGTRYHLNGWIGNTPQSYKELFNLRHASARNAIERLFGILK</sequence>
<comment type="subcellular location">
    <subcellularLocation>
        <location evidence="2">Nucleus</location>
    </subcellularLocation>
</comment>
<dbReference type="Pfam" id="PF26138">
    <property type="entry name" value="DUF8040"/>
    <property type="match status" value="1"/>
</dbReference>
<keyword evidence="6" id="KW-0378">Hydrolase</keyword>
<evidence type="ECO:0000313" key="10">
    <source>
        <dbReference type="EMBL" id="KHN15618.1"/>
    </source>
</evidence>
<evidence type="ECO:0000256" key="7">
    <source>
        <dbReference type="ARBA" id="ARBA00023242"/>
    </source>
</evidence>
<keyword evidence="4" id="KW-0540">Nuclease</keyword>
<gene>
    <name evidence="10" type="ORF">glysoja_044428</name>
</gene>
<evidence type="ECO:0000256" key="6">
    <source>
        <dbReference type="ARBA" id="ARBA00022801"/>
    </source>
</evidence>
<protein>
    <submittedName>
        <fullName evidence="10">Putative nuclease HARBI1</fullName>
    </submittedName>
</protein>
<dbReference type="AlphaFoldDB" id="A0A0B2Q6D5"/>
<evidence type="ECO:0000256" key="4">
    <source>
        <dbReference type="ARBA" id="ARBA00022722"/>
    </source>
</evidence>
<comment type="similarity">
    <text evidence="3">Belongs to the HARBI1 family.</text>
</comment>
<dbReference type="GO" id="GO:0016787">
    <property type="term" value="F:hydrolase activity"/>
    <property type="evidence" value="ECO:0007669"/>
    <property type="project" value="UniProtKB-KW"/>
</dbReference>
<dbReference type="InterPro" id="IPR045249">
    <property type="entry name" value="HARBI1-like"/>
</dbReference>
<name>A0A0B2Q6D5_GLYSO</name>
<dbReference type="PANTHER" id="PTHR22930">
    <property type="match status" value="1"/>
</dbReference>
<evidence type="ECO:0000256" key="3">
    <source>
        <dbReference type="ARBA" id="ARBA00006958"/>
    </source>
</evidence>
<dbReference type="PANTHER" id="PTHR22930:SF281">
    <property type="entry name" value="NUCLEASE"/>
    <property type="match status" value="1"/>
</dbReference>
<evidence type="ECO:0000259" key="8">
    <source>
        <dbReference type="Pfam" id="PF13359"/>
    </source>
</evidence>
<proteinExistence type="inferred from homology"/>
<feature type="domain" description="DUF8040" evidence="9">
    <location>
        <begin position="17"/>
        <end position="109"/>
    </location>
</feature>
<evidence type="ECO:0000259" key="9">
    <source>
        <dbReference type="Pfam" id="PF26138"/>
    </source>
</evidence>
<accession>A0A0B2Q6D5</accession>
<dbReference type="InterPro" id="IPR058353">
    <property type="entry name" value="DUF8040"/>
</dbReference>
<evidence type="ECO:0000256" key="5">
    <source>
        <dbReference type="ARBA" id="ARBA00022723"/>
    </source>
</evidence>
<feature type="domain" description="DDE Tnp4" evidence="8">
    <location>
        <begin position="141"/>
        <end position="270"/>
    </location>
</feature>
<evidence type="ECO:0000256" key="2">
    <source>
        <dbReference type="ARBA" id="ARBA00004123"/>
    </source>
</evidence>